<dbReference type="HOGENOM" id="CLU_879083_0_0_11"/>
<evidence type="ECO:0000313" key="2">
    <source>
        <dbReference type="EMBL" id="ADG74551.1"/>
    </source>
</evidence>
<accession>D5UDZ3</accession>
<gene>
    <name evidence="2" type="ordered locus">Cfla_1653</name>
</gene>
<dbReference type="EMBL" id="CP001964">
    <property type="protein sequence ID" value="ADG74551.1"/>
    <property type="molecule type" value="Genomic_DNA"/>
</dbReference>
<feature type="compositionally biased region" description="Low complexity" evidence="1">
    <location>
        <begin position="56"/>
        <end position="65"/>
    </location>
</feature>
<feature type="region of interest" description="Disordered" evidence="1">
    <location>
        <begin position="283"/>
        <end position="316"/>
    </location>
</feature>
<evidence type="ECO:0000313" key="3">
    <source>
        <dbReference type="Proteomes" id="UP000000849"/>
    </source>
</evidence>
<feature type="compositionally biased region" description="Low complexity" evidence="1">
    <location>
        <begin position="12"/>
        <end position="32"/>
    </location>
</feature>
<proteinExistence type="predicted"/>
<name>D5UDZ3_CELFN</name>
<protein>
    <submittedName>
        <fullName evidence="2">Uncharacterized protein</fullName>
    </submittedName>
</protein>
<feature type="region of interest" description="Disordered" evidence="1">
    <location>
        <begin position="1"/>
        <end position="88"/>
    </location>
</feature>
<evidence type="ECO:0000256" key="1">
    <source>
        <dbReference type="SAM" id="MobiDB-lite"/>
    </source>
</evidence>
<dbReference type="AlphaFoldDB" id="D5UDZ3"/>
<dbReference type="KEGG" id="cfl:Cfla_1653"/>
<reference evidence="2 3" key="1">
    <citation type="journal article" date="2010" name="Stand. Genomic Sci.">
        <title>Complete genome sequence of Cellulomonas flavigena type strain (134).</title>
        <authorList>
            <person name="Abt B."/>
            <person name="Foster B."/>
            <person name="Lapidus A."/>
            <person name="Clum A."/>
            <person name="Sun H."/>
            <person name="Pukall R."/>
            <person name="Lucas S."/>
            <person name="Glavina Del Rio T."/>
            <person name="Nolan M."/>
            <person name="Tice H."/>
            <person name="Cheng J.F."/>
            <person name="Pitluck S."/>
            <person name="Liolios K."/>
            <person name="Ivanova N."/>
            <person name="Mavromatis K."/>
            <person name="Ovchinnikova G."/>
            <person name="Pati A."/>
            <person name="Goodwin L."/>
            <person name="Chen A."/>
            <person name="Palaniappan K."/>
            <person name="Land M."/>
            <person name="Hauser L."/>
            <person name="Chang Y.J."/>
            <person name="Jeffries C.D."/>
            <person name="Rohde M."/>
            <person name="Goker M."/>
            <person name="Woyke T."/>
            <person name="Bristow J."/>
            <person name="Eisen J.A."/>
            <person name="Markowitz V."/>
            <person name="Hugenholtz P."/>
            <person name="Kyrpides N.C."/>
            <person name="Klenk H.P."/>
        </authorList>
    </citation>
    <scope>NUCLEOTIDE SEQUENCE [LARGE SCALE GENOMIC DNA]</scope>
    <source>
        <strain evidence="3">ATCC 482 / DSM 20109 / BCRC 11376 / JCM 18109 / NBRC 3775 / NCIMB 8073 / NRS 134</strain>
    </source>
</reference>
<feature type="region of interest" description="Disordered" evidence="1">
    <location>
        <begin position="102"/>
        <end position="153"/>
    </location>
</feature>
<sequence>MAEHRGPPEGMGAPTRAARAVRPSRVAAGPPATAVPREVTDPSALAGAACDRPRPAARVSAVRGRTAAPARSPTGGLPADAAAMTGERSMRRVATRVVVLPPPVVRPSGASTRPEGGGRPAGAPGAQQVADSAPDKVGATVDPGASGRGAPTVRVGAPSVRVRSRLGRAGVLVVVRPRTVVDLTAVDRCGMSVARCVTETVRSVSPAARMAAGPPVRAVALRSDVREAGDRPRPARRPGALAATARRSTIAGWTAPWVARLGTAATPVGRVGATRAVRSVEGGRRGALGGAPSARSAVRRARSAGPASRTRSCRTT</sequence>
<organism evidence="2 3">
    <name type="scientific">Cellulomonas flavigena (strain ATCC 482 / DSM 20109 / BCRC 11376 / JCM 18109 / NBRC 3775 / NCIMB 8073 / NRS 134)</name>
    <dbReference type="NCBI Taxonomy" id="446466"/>
    <lineage>
        <taxon>Bacteria</taxon>
        <taxon>Bacillati</taxon>
        <taxon>Actinomycetota</taxon>
        <taxon>Actinomycetes</taxon>
        <taxon>Micrococcales</taxon>
        <taxon>Cellulomonadaceae</taxon>
        <taxon>Cellulomonas</taxon>
    </lineage>
</organism>
<dbReference type="Proteomes" id="UP000000849">
    <property type="component" value="Chromosome"/>
</dbReference>
<keyword evidence="3" id="KW-1185">Reference proteome</keyword>